<dbReference type="EMBL" id="BMSA01000042">
    <property type="protein sequence ID" value="GGT93121.1"/>
    <property type="molecule type" value="Genomic_DNA"/>
</dbReference>
<organism evidence="2 3">
    <name type="scientific">Streptomyces phaeofaciens</name>
    <dbReference type="NCBI Taxonomy" id="68254"/>
    <lineage>
        <taxon>Bacteria</taxon>
        <taxon>Bacillati</taxon>
        <taxon>Actinomycetota</taxon>
        <taxon>Actinomycetes</taxon>
        <taxon>Kitasatosporales</taxon>
        <taxon>Streptomycetaceae</taxon>
        <taxon>Streptomyces</taxon>
    </lineage>
</organism>
<accession>A0A918HPZ7</accession>
<dbReference type="Proteomes" id="UP000646776">
    <property type="component" value="Unassembled WGS sequence"/>
</dbReference>
<reference evidence="2" key="1">
    <citation type="journal article" date="2014" name="Int. J. Syst. Evol. Microbiol.">
        <title>Complete genome sequence of Corynebacterium casei LMG S-19264T (=DSM 44701T), isolated from a smear-ripened cheese.</title>
        <authorList>
            <consortium name="US DOE Joint Genome Institute (JGI-PGF)"/>
            <person name="Walter F."/>
            <person name="Albersmeier A."/>
            <person name="Kalinowski J."/>
            <person name="Ruckert C."/>
        </authorList>
    </citation>
    <scope>NUCLEOTIDE SEQUENCE</scope>
    <source>
        <strain evidence="2">JCM 4125</strain>
    </source>
</reference>
<feature type="domain" description="A-factor biosynthesis hotdog" evidence="1">
    <location>
        <begin position="6"/>
        <end position="94"/>
    </location>
</feature>
<dbReference type="AlphaFoldDB" id="A0A918HPZ7"/>
<gene>
    <name evidence="2" type="ORF">GCM10010226_83750</name>
</gene>
<dbReference type="Pfam" id="PF03756">
    <property type="entry name" value="AfsA"/>
    <property type="match status" value="2"/>
</dbReference>
<dbReference type="InterPro" id="IPR005509">
    <property type="entry name" value="AfsA_hotdog_dom"/>
</dbReference>
<reference evidence="2" key="2">
    <citation type="submission" date="2020-09" db="EMBL/GenBank/DDBJ databases">
        <authorList>
            <person name="Sun Q."/>
            <person name="Ohkuma M."/>
        </authorList>
    </citation>
    <scope>NUCLEOTIDE SEQUENCE</scope>
    <source>
        <strain evidence="2">JCM 4125</strain>
    </source>
</reference>
<keyword evidence="3" id="KW-1185">Reference proteome</keyword>
<feature type="domain" description="A-factor biosynthesis hotdog" evidence="1">
    <location>
        <begin position="168"/>
        <end position="282"/>
    </location>
</feature>
<evidence type="ECO:0000313" key="3">
    <source>
        <dbReference type="Proteomes" id="UP000646776"/>
    </source>
</evidence>
<protein>
    <submittedName>
        <fullName evidence="2">Adhesin</fullName>
    </submittedName>
</protein>
<comment type="caution">
    <text evidence="2">The sequence shown here is derived from an EMBL/GenBank/DDBJ whole genome shotgun (WGS) entry which is preliminary data.</text>
</comment>
<evidence type="ECO:0000313" key="2">
    <source>
        <dbReference type="EMBL" id="GGT93121.1"/>
    </source>
</evidence>
<name>A0A918HPZ7_9ACTN</name>
<evidence type="ECO:0000259" key="1">
    <source>
        <dbReference type="Pfam" id="PF03756"/>
    </source>
</evidence>
<sequence>MDVKPVAHGNYRASASLPTGHPFYSAHTSEANRLIDPMLLLECCRQAETYLAHTFFGVEADAAFALRSWSMLIDWDAIALVPTTSLHTLVMATDGLAPVRWGDRTTGLGPSFRLMVGSRIIGRVELKVSYVPRKTYDVVRSRGRDGRPPTSDRLPRQSCAEVVPPASVGRLSRADTLLSDMTQREDTMSACLRVPVDHRSLFDHPQDHVPGTVLVEAARQLATYVSTQPHAVALTSMEATFRSYTELDAAIRLEASSTEPNKATVSLRQRDTEVAWIRLESVVPKLSTEEVARCVLPF</sequence>
<proteinExistence type="predicted"/>